<dbReference type="AlphaFoldDB" id="L5KMG6"/>
<feature type="non-terminal residue" evidence="2">
    <location>
        <position position="1"/>
    </location>
</feature>
<evidence type="ECO:0000256" key="1">
    <source>
        <dbReference type="SAM" id="MobiDB-lite"/>
    </source>
</evidence>
<evidence type="ECO:0000313" key="2">
    <source>
        <dbReference type="EMBL" id="ELK12740.1"/>
    </source>
</evidence>
<dbReference type="EMBL" id="KB030659">
    <property type="protein sequence ID" value="ELK12740.1"/>
    <property type="molecule type" value="Genomic_DNA"/>
</dbReference>
<gene>
    <name evidence="2" type="ORF">PAL_GLEAN10004012</name>
</gene>
<sequence>AEGAPAEARSPSPASPPADGRLKAAAKRVTFPSDEDIVSGAVEPKDPWRHERVGELELLVSRNEDIEEVRWLEVLGEEADSWMIIGPLEKGRSLLGLKGQPEERFAHRAGEVGRPPETDGSIESVPELEKSYQSC</sequence>
<dbReference type="InParanoid" id="L5KMG6"/>
<evidence type="ECO:0000313" key="3">
    <source>
        <dbReference type="Proteomes" id="UP000010552"/>
    </source>
</evidence>
<accession>L5KMG6</accession>
<dbReference type="STRING" id="9402.L5KMG6"/>
<proteinExistence type="predicted"/>
<reference evidence="3" key="1">
    <citation type="journal article" date="2013" name="Science">
        <title>Comparative analysis of bat genomes provides insight into the evolution of flight and immunity.</title>
        <authorList>
            <person name="Zhang G."/>
            <person name="Cowled C."/>
            <person name="Shi Z."/>
            <person name="Huang Z."/>
            <person name="Bishop-Lilly K.A."/>
            <person name="Fang X."/>
            <person name="Wynne J.W."/>
            <person name="Xiong Z."/>
            <person name="Baker M.L."/>
            <person name="Zhao W."/>
            <person name="Tachedjian M."/>
            <person name="Zhu Y."/>
            <person name="Zhou P."/>
            <person name="Jiang X."/>
            <person name="Ng J."/>
            <person name="Yang L."/>
            <person name="Wu L."/>
            <person name="Xiao J."/>
            <person name="Feng Y."/>
            <person name="Chen Y."/>
            <person name="Sun X."/>
            <person name="Zhang Y."/>
            <person name="Marsh G.A."/>
            <person name="Crameri G."/>
            <person name="Broder C.C."/>
            <person name="Frey K.G."/>
            <person name="Wang L.F."/>
            <person name="Wang J."/>
        </authorList>
    </citation>
    <scope>NUCLEOTIDE SEQUENCE [LARGE SCALE GENOMIC DNA]</scope>
</reference>
<feature type="compositionally biased region" description="Basic and acidic residues" evidence="1">
    <location>
        <begin position="106"/>
        <end position="117"/>
    </location>
</feature>
<keyword evidence="3" id="KW-1185">Reference proteome</keyword>
<feature type="region of interest" description="Disordered" evidence="1">
    <location>
        <begin position="106"/>
        <end position="135"/>
    </location>
</feature>
<protein>
    <submittedName>
        <fullName evidence="2">Leucine-rich repeat-containing protein 68</fullName>
    </submittedName>
</protein>
<dbReference type="Proteomes" id="UP000010552">
    <property type="component" value="Unassembled WGS sequence"/>
</dbReference>
<organism evidence="2 3">
    <name type="scientific">Pteropus alecto</name>
    <name type="common">Black flying fox</name>
    <dbReference type="NCBI Taxonomy" id="9402"/>
    <lineage>
        <taxon>Eukaryota</taxon>
        <taxon>Metazoa</taxon>
        <taxon>Chordata</taxon>
        <taxon>Craniata</taxon>
        <taxon>Vertebrata</taxon>
        <taxon>Euteleostomi</taxon>
        <taxon>Mammalia</taxon>
        <taxon>Eutheria</taxon>
        <taxon>Laurasiatheria</taxon>
        <taxon>Chiroptera</taxon>
        <taxon>Yinpterochiroptera</taxon>
        <taxon>Pteropodoidea</taxon>
        <taxon>Pteropodidae</taxon>
        <taxon>Pteropodinae</taxon>
        <taxon>Pteropus</taxon>
    </lineage>
</organism>
<feature type="compositionally biased region" description="Low complexity" evidence="1">
    <location>
        <begin position="1"/>
        <end position="12"/>
    </location>
</feature>
<feature type="region of interest" description="Disordered" evidence="1">
    <location>
        <begin position="1"/>
        <end position="24"/>
    </location>
</feature>
<name>L5KMG6_PTEAL</name>